<dbReference type="Pfam" id="PF01614">
    <property type="entry name" value="IclR_C"/>
    <property type="match status" value="1"/>
</dbReference>
<keyword evidence="1" id="KW-0805">Transcription regulation</keyword>
<organism evidence="6 7">
    <name type="scientific">Geobacillus jurassicus</name>
    <dbReference type="NCBI Taxonomy" id="235932"/>
    <lineage>
        <taxon>Bacteria</taxon>
        <taxon>Bacillati</taxon>
        <taxon>Bacillota</taxon>
        <taxon>Bacilli</taxon>
        <taxon>Bacillales</taxon>
        <taxon>Anoxybacillaceae</taxon>
        <taxon>Geobacillus</taxon>
    </lineage>
</organism>
<accession>A0ABV6GQG9</accession>
<dbReference type="SUPFAM" id="SSF46785">
    <property type="entry name" value="Winged helix' DNA-binding domain"/>
    <property type="match status" value="1"/>
</dbReference>
<name>A0ABV6GQG9_9BACL</name>
<dbReference type="Gene3D" id="1.10.10.10">
    <property type="entry name" value="Winged helix-like DNA-binding domain superfamily/Winged helix DNA-binding domain"/>
    <property type="match status" value="1"/>
</dbReference>
<evidence type="ECO:0000256" key="2">
    <source>
        <dbReference type="ARBA" id="ARBA00023125"/>
    </source>
</evidence>
<dbReference type="Pfam" id="PF09339">
    <property type="entry name" value="HTH_IclR"/>
    <property type="match status" value="1"/>
</dbReference>
<dbReference type="PROSITE" id="PS51077">
    <property type="entry name" value="HTH_ICLR"/>
    <property type="match status" value="1"/>
</dbReference>
<dbReference type="EMBL" id="JBHLVN010000001">
    <property type="protein sequence ID" value="MFC0295937.1"/>
    <property type="molecule type" value="Genomic_DNA"/>
</dbReference>
<keyword evidence="3" id="KW-0804">Transcription</keyword>
<reference evidence="6 7" key="1">
    <citation type="submission" date="2024-09" db="EMBL/GenBank/DDBJ databases">
        <authorList>
            <person name="Sun Q."/>
            <person name="Mori K."/>
        </authorList>
    </citation>
    <scope>NUCLEOTIDE SEQUENCE [LARGE SCALE GENOMIC DNA]</scope>
    <source>
        <strain evidence="6 7">CCM 7224</strain>
    </source>
</reference>
<feature type="domain" description="IclR-ED" evidence="5">
    <location>
        <begin position="73"/>
        <end position="254"/>
    </location>
</feature>
<keyword evidence="2" id="KW-0238">DNA-binding</keyword>
<dbReference type="RefSeq" id="WP_025950121.1">
    <property type="nucleotide sequence ID" value="NZ_JBHLVN010000001.1"/>
</dbReference>
<gene>
    <name evidence="6" type="ORF">ACFFHQ_00310</name>
</gene>
<dbReference type="CDD" id="cd00090">
    <property type="entry name" value="HTH_ARSR"/>
    <property type="match status" value="1"/>
</dbReference>
<dbReference type="PANTHER" id="PTHR30136">
    <property type="entry name" value="HELIX-TURN-HELIX TRANSCRIPTIONAL REGULATOR, ICLR FAMILY"/>
    <property type="match status" value="1"/>
</dbReference>
<keyword evidence="7" id="KW-1185">Reference proteome</keyword>
<evidence type="ECO:0000259" key="4">
    <source>
        <dbReference type="PROSITE" id="PS51077"/>
    </source>
</evidence>
<dbReference type="PANTHER" id="PTHR30136:SF35">
    <property type="entry name" value="HTH-TYPE TRANSCRIPTIONAL REGULATOR RV1719"/>
    <property type="match status" value="1"/>
</dbReference>
<sequence>MKHTAEDYLLSSVKNALRILRSFSLDEPEKKVTELASSLGLSKSTVSRLLHTLASEGFVTKDPETHKYRLGLTILQLNTVLTSHLEINREAQPILEQLVDDLQETAHLAMLDDQSVIYIHRVESRQPVQALSHIGRRNPLHCTSSGKVLLAHQKDEDIEAYIEQGLTQFTLNTMTDPRVLREALHAIRRQGYAISIEELREGVASIAAPIRDYTGKVSYALSVIGPIHRFHPYDPTVIAKVKRAASEISEKIGYWPSSPPTKQPIP</sequence>
<dbReference type="InterPro" id="IPR050707">
    <property type="entry name" value="HTH_MetabolicPath_Reg"/>
</dbReference>
<protein>
    <submittedName>
        <fullName evidence="6">IclR family transcriptional regulator</fullName>
    </submittedName>
</protein>
<evidence type="ECO:0000256" key="1">
    <source>
        <dbReference type="ARBA" id="ARBA00023015"/>
    </source>
</evidence>
<dbReference type="InterPro" id="IPR005471">
    <property type="entry name" value="Tscrpt_reg_IclR_N"/>
</dbReference>
<dbReference type="InterPro" id="IPR014757">
    <property type="entry name" value="Tscrpt_reg_IclR_C"/>
</dbReference>
<evidence type="ECO:0000256" key="3">
    <source>
        <dbReference type="ARBA" id="ARBA00023163"/>
    </source>
</evidence>
<evidence type="ECO:0000259" key="5">
    <source>
        <dbReference type="PROSITE" id="PS51078"/>
    </source>
</evidence>
<dbReference type="SMART" id="SM00346">
    <property type="entry name" value="HTH_ICLR"/>
    <property type="match status" value="1"/>
</dbReference>
<dbReference type="InterPro" id="IPR029016">
    <property type="entry name" value="GAF-like_dom_sf"/>
</dbReference>
<dbReference type="Proteomes" id="UP001589785">
    <property type="component" value="Unassembled WGS sequence"/>
</dbReference>
<comment type="caution">
    <text evidence="6">The sequence shown here is derived from an EMBL/GenBank/DDBJ whole genome shotgun (WGS) entry which is preliminary data.</text>
</comment>
<evidence type="ECO:0000313" key="7">
    <source>
        <dbReference type="Proteomes" id="UP001589785"/>
    </source>
</evidence>
<dbReference type="InterPro" id="IPR036390">
    <property type="entry name" value="WH_DNA-bd_sf"/>
</dbReference>
<dbReference type="SUPFAM" id="SSF55781">
    <property type="entry name" value="GAF domain-like"/>
    <property type="match status" value="1"/>
</dbReference>
<dbReference type="InterPro" id="IPR011991">
    <property type="entry name" value="ArsR-like_HTH"/>
</dbReference>
<feature type="domain" description="HTH iclR-type" evidence="4">
    <location>
        <begin position="10"/>
        <end position="72"/>
    </location>
</feature>
<proteinExistence type="predicted"/>
<dbReference type="PROSITE" id="PS51078">
    <property type="entry name" value="ICLR_ED"/>
    <property type="match status" value="1"/>
</dbReference>
<dbReference type="InterPro" id="IPR036388">
    <property type="entry name" value="WH-like_DNA-bd_sf"/>
</dbReference>
<dbReference type="Gene3D" id="3.30.450.40">
    <property type="match status" value="1"/>
</dbReference>
<evidence type="ECO:0000313" key="6">
    <source>
        <dbReference type="EMBL" id="MFC0295937.1"/>
    </source>
</evidence>